<proteinExistence type="predicted"/>
<dbReference type="Gene3D" id="3.40.710.10">
    <property type="entry name" value="DD-peptidase/beta-lactamase superfamily"/>
    <property type="match status" value="1"/>
</dbReference>
<dbReference type="SUPFAM" id="SSF56601">
    <property type="entry name" value="beta-lactamase/transpeptidase-like"/>
    <property type="match status" value="1"/>
</dbReference>
<protein>
    <submittedName>
        <fullName evidence="4">Exo-beta-N-acetylmuramidase NamZ domain-containing protein</fullName>
    </submittedName>
</protein>
<sequence length="810" mass="88430">MPAASDMLTRKGMNCRAYISSILSIAVLSLLIVPKGYATPPSKGAANSQARFEPIAKIVQEAVDQGTIPGAVVLIGHNGKVVYRHAFGHRSLEPSVEPMTVDTIFDLASLTKCIATATSMMQLIESGRVRLNDRVSAYLPDFAQNGKQDITVRELLTHYSGLGPDLDLKQPWQGRDAAYRMAMEQRPEYPPGSRFLYSDINFETLGFLVEKVTGEPLNEYAEEHVFKPLGMKDTRFLPPSDWSARIAPTQYDENGHMLRGTVHDPTARRMGGVAGHAGLFSTADDMSKFAQEMLTGHTILSRLSIEKMSTPQQPANASSLRGLGWDIDSPFASNRGELLPVGSFGHTGFTGTSLWMDPVTDTYVILLTNAVHPRGGKSVVSLRSRVATAAAAALDLTVSEQQKLRLARITGYNESIMAARRFDVRNGEVKTGIDVLEEHDFRELKVDSNHPLRVGLITNQTGVDAQGRRTIDVLAHASGVKLAAIFSPEHGIAGKLDTTQIGNSTDAATGVPVFSVYGGGDASRRPSADAMAQVDAIVYDIQDIGVRFYTYESTLGYFLEAAAKSGKTIYVLDRPNPITGAFVQGPIADEGRESFVSYWQIPVRHGMTAGELARMFNAERNIDAHLTVVPMEGWQRGDWFDSTDVSWINPSPNMRDLNEATFYPGVGMIEASNISVGRGTDTPFEVVGAPWIDGKILAYYLNKRQLSGVRFVPTSFMPSSSVYANEQCGGVSLIVTDRDSLDSPELGLEIASALQALYPAQYKVAGVDRLMVSKATLDAVAAGTDPRLIAEEWQDKLEQFEKIRSKYLLY</sequence>
<dbReference type="InterPro" id="IPR048503">
    <property type="entry name" value="NamZ_C"/>
</dbReference>
<dbReference type="Pfam" id="PF00144">
    <property type="entry name" value="Beta-lactamase"/>
    <property type="match status" value="1"/>
</dbReference>
<evidence type="ECO:0000259" key="1">
    <source>
        <dbReference type="Pfam" id="PF00144"/>
    </source>
</evidence>
<name>A0ABW1EQ35_9BACT</name>
<evidence type="ECO:0000259" key="2">
    <source>
        <dbReference type="Pfam" id="PF07075"/>
    </source>
</evidence>
<dbReference type="Pfam" id="PF07075">
    <property type="entry name" value="NamZ_N"/>
    <property type="match status" value="1"/>
</dbReference>
<dbReference type="EMBL" id="JBHSPH010000020">
    <property type="protein sequence ID" value="MFC5865523.1"/>
    <property type="molecule type" value="Genomic_DNA"/>
</dbReference>
<organism evidence="4 5">
    <name type="scientific">Acidicapsa dinghuensis</name>
    <dbReference type="NCBI Taxonomy" id="2218256"/>
    <lineage>
        <taxon>Bacteria</taxon>
        <taxon>Pseudomonadati</taxon>
        <taxon>Acidobacteriota</taxon>
        <taxon>Terriglobia</taxon>
        <taxon>Terriglobales</taxon>
        <taxon>Acidobacteriaceae</taxon>
        <taxon>Acidicapsa</taxon>
    </lineage>
</organism>
<evidence type="ECO:0000259" key="3">
    <source>
        <dbReference type="Pfam" id="PF20732"/>
    </source>
</evidence>
<keyword evidence="5" id="KW-1185">Reference proteome</keyword>
<comment type="caution">
    <text evidence="4">The sequence shown here is derived from an EMBL/GenBank/DDBJ whole genome shotgun (WGS) entry which is preliminary data.</text>
</comment>
<dbReference type="InterPro" id="IPR048502">
    <property type="entry name" value="NamZ_N"/>
</dbReference>
<dbReference type="InterPro" id="IPR001466">
    <property type="entry name" value="Beta-lactam-related"/>
</dbReference>
<feature type="domain" description="Peptidoglycan beta-N-acetylmuramidase NamZ C-terminal" evidence="3">
    <location>
        <begin position="662"/>
        <end position="810"/>
    </location>
</feature>
<dbReference type="PANTHER" id="PTHR42915:SF1">
    <property type="entry name" value="PEPTIDOGLYCAN BETA-N-ACETYLMURAMIDASE NAMZ"/>
    <property type="match status" value="1"/>
</dbReference>
<gene>
    <name evidence="4" type="ORF">ACFPT7_24670</name>
</gene>
<evidence type="ECO:0000313" key="5">
    <source>
        <dbReference type="Proteomes" id="UP001596091"/>
    </source>
</evidence>
<dbReference type="InterPro" id="IPR008302">
    <property type="entry name" value="NamZ"/>
</dbReference>
<dbReference type="InterPro" id="IPR012338">
    <property type="entry name" value="Beta-lactam/transpept-like"/>
</dbReference>
<feature type="domain" description="Beta-lactamase-related" evidence="1">
    <location>
        <begin position="56"/>
        <end position="373"/>
    </location>
</feature>
<dbReference type="Pfam" id="PF20732">
    <property type="entry name" value="NamZ_C"/>
    <property type="match status" value="1"/>
</dbReference>
<dbReference type="Gene3D" id="3.90.1150.140">
    <property type="match status" value="1"/>
</dbReference>
<dbReference type="PANTHER" id="PTHR42915">
    <property type="entry name" value="HYPOTHETICAL 460 KDA PROTEIN IN FEUA-SIGW INTERGENIC REGION [PRECURSOR]"/>
    <property type="match status" value="1"/>
</dbReference>
<reference evidence="5" key="1">
    <citation type="journal article" date="2019" name="Int. J. Syst. Evol. Microbiol.">
        <title>The Global Catalogue of Microorganisms (GCM) 10K type strain sequencing project: providing services to taxonomists for standard genome sequencing and annotation.</title>
        <authorList>
            <consortium name="The Broad Institute Genomics Platform"/>
            <consortium name="The Broad Institute Genome Sequencing Center for Infectious Disease"/>
            <person name="Wu L."/>
            <person name="Ma J."/>
        </authorList>
    </citation>
    <scope>NUCLEOTIDE SEQUENCE [LARGE SCALE GENOMIC DNA]</scope>
    <source>
        <strain evidence="5">JCM 4087</strain>
    </source>
</reference>
<dbReference type="Gene3D" id="3.40.50.12170">
    <property type="entry name" value="Uncharacterised protein PF07075, DUF1343"/>
    <property type="match status" value="1"/>
</dbReference>
<feature type="domain" description="Peptidoglycan beta-N-acetylmuramidase NamZ N-terminal" evidence="2">
    <location>
        <begin position="454"/>
        <end position="657"/>
    </location>
</feature>
<dbReference type="Proteomes" id="UP001596091">
    <property type="component" value="Unassembled WGS sequence"/>
</dbReference>
<accession>A0ABW1EQ35</accession>
<dbReference type="RefSeq" id="WP_263341769.1">
    <property type="nucleotide sequence ID" value="NZ_JAGSYH010000008.1"/>
</dbReference>
<evidence type="ECO:0000313" key="4">
    <source>
        <dbReference type="EMBL" id="MFC5865523.1"/>
    </source>
</evidence>